<reference evidence="2 3" key="1">
    <citation type="journal article" date="2016" name="Nat. Commun.">
        <title>Thousands of microbial genomes shed light on interconnected biogeochemical processes in an aquifer system.</title>
        <authorList>
            <person name="Anantharaman K."/>
            <person name="Brown C.T."/>
            <person name="Hug L.A."/>
            <person name="Sharon I."/>
            <person name="Castelle C.J."/>
            <person name="Probst A.J."/>
            <person name="Thomas B.C."/>
            <person name="Singh A."/>
            <person name="Wilkins M.J."/>
            <person name="Karaoz U."/>
            <person name="Brodie E.L."/>
            <person name="Williams K.H."/>
            <person name="Hubbard S.S."/>
            <person name="Banfield J.F."/>
        </authorList>
    </citation>
    <scope>NUCLEOTIDE SEQUENCE [LARGE SCALE GENOMIC DNA]</scope>
</reference>
<evidence type="ECO:0000313" key="2">
    <source>
        <dbReference type="EMBL" id="OGN00916.1"/>
    </source>
</evidence>
<organism evidence="2 3">
    <name type="scientific">Candidatus Yanofskybacteria bacterium RIFCSPHIGHO2_01_FULL_41_53</name>
    <dbReference type="NCBI Taxonomy" id="1802663"/>
    <lineage>
        <taxon>Bacteria</taxon>
        <taxon>Candidatus Yanofskyibacteriota</taxon>
    </lineage>
</organism>
<comment type="caution">
    <text evidence="2">The sequence shown here is derived from an EMBL/GenBank/DDBJ whole genome shotgun (WGS) entry which is preliminary data.</text>
</comment>
<dbReference type="SUPFAM" id="SSF53335">
    <property type="entry name" value="S-adenosyl-L-methionine-dependent methyltransferases"/>
    <property type="match status" value="1"/>
</dbReference>
<evidence type="ECO:0000313" key="3">
    <source>
        <dbReference type="Proteomes" id="UP000177117"/>
    </source>
</evidence>
<dbReference type="Pfam" id="PF08241">
    <property type="entry name" value="Methyltransf_11"/>
    <property type="match status" value="1"/>
</dbReference>
<dbReference type="Proteomes" id="UP000177117">
    <property type="component" value="Unassembled WGS sequence"/>
</dbReference>
<dbReference type="Gene3D" id="3.40.50.150">
    <property type="entry name" value="Vaccinia Virus protein VP39"/>
    <property type="match status" value="1"/>
</dbReference>
<dbReference type="AlphaFoldDB" id="A0A1F8ELL9"/>
<dbReference type="InterPro" id="IPR013216">
    <property type="entry name" value="Methyltransf_11"/>
</dbReference>
<keyword evidence="2" id="KW-0489">Methyltransferase</keyword>
<feature type="domain" description="Methyltransferase type 11" evidence="1">
    <location>
        <begin position="58"/>
        <end position="146"/>
    </location>
</feature>
<protein>
    <submittedName>
        <fullName evidence="2">Methyltransferase type 11</fullName>
    </submittedName>
</protein>
<sequence length="210" mass="24381">MKSTAQEKFWSSEFGKEYMERNTLSLQELNKLYTTNFGVSRSRINKDFLGKLKIGNILEIGCNVGNQLALLQEEGFKNLYGIEIFPKAVELAKTHTKSINIVQGSGFDLPFKDNSFDLVFTAGVLIHISPKDIKKIMKEIHRVSKKYIWGFEYFSPDHIAIPYRGNKDRLWKGDFAKMYTSQFPDLKLVKEKRYKYLQNDNLDCGFLLKK</sequence>
<evidence type="ECO:0000259" key="1">
    <source>
        <dbReference type="Pfam" id="PF08241"/>
    </source>
</evidence>
<dbReference type="InterPro" id="IPR029063">
    <property type="entry name" value="SAM-dependent_MTases_sf"/>
</dbReference>
<name>A0A1F8ELL9_9BACT</name>
<proteinExistence type="predicted"/>
<dbReference type="GO" id="GO:0008757">
    <property type="term" value="F:S-adenosylmethionine-dependent methyltransferase activity"/>
    <property type="evidence" value="ECO:0007669"/>
    <property type="project" value="InterPro"/>
</dbReference>
<dbReference type="InterPro" id="IPR020027">
    <property type="entry name" value="Pseudamin_synth-assoc_MeTrfase"/>
</dbReference>
<dbReference type="GO" id="GO:0032259">
    <property type="term" value="P:methylation"/>
    <property type="evidence" value="ECO:0007669"/>
    <property type="project" value="UniProtKB-KW"/>
</dbReference>
<dbReference type="NCBIfam" id="TIGR03587">
    <property type="entry name" value="Pse_Me-ase"/>
    <property type="match status" value="1"/>
</dbReference>
<dbReference type="CDD" id="cd02440">
    <property type="entry name" value="AdoMet_MTases"/>
    <property type="match status" value="1"/>
</dbReference>
<dbReference type="EMBL" id="MGJD01000013">
    <property type="protein sequence ID" value="OGN00916.1"/>
    <property type="molecule type" value="Genomic_DNA"/>
</dbReference>
<accession>A0A1F8ELL9</accession>
<keyword evidence="2" id="KW-0808">Transferase</keyword>
<gene>
    <name evidence="2" type="ORF">A2650_02015</name>
</gene>